<organism evidence="1 2">
    <name type="scientific">Rhizopus microsporus ATCC 52813</name>
    <dbReference type="NCBI Taxonomy" id="1340429"/>
    <lineage>
        <taxon>Eukaryota</taxon>
        <taxon>Fungi</taxon>
        <taxon>Fungi incertae sedis</taxon>
        <taxon>Mucoromycota</taxon>
        <taxon>Mucoromycotina</taxon>
        <taxon>Mucoromycetes</taxon>
        <taxon>Mucorales</taxon>
        <taxon>Mucorineae</taxon>
        <taxon>Rhizopodaceae</taxon>
        <taxon>Rhizopus</taxon>
    </lineage>
</organism>
<sequence>MQEGGMAMPTVVKQHMISRSNACRSFKEFSLSNSTVLPRSASNKINKGTPQKLFTEHSQFLMDYFDKHPSSTLGLAREELFFHFEGLVILLTALWKHLTEHHFFSLKQASKYNLDRDVERTILLCHEIVNKWIEVGVDFQKNCVVIKIK</sequence>
<evidence type="ECO:0000313" key="1">
    <source>
        <dbReference type="EMBL" id="PHZ14357.1"/>
    </source>
</evidence>
<dbReference type="RefSeq" id="XP_023468065.1">
    <property type="nucleotide sequence ID" value="XM_023608530.1"/>
</dbReference>
<protein>
    <submittedName>
        <fullName evidence="1">Uncharacterized protein</fullName>
    </submittedName>
</protein>
<reference evidence="1 2" key="1">
    <citation type="journal article" date="2016" name="Proc. Natl. Acad. Sci. U.S.A.">
        <title>Lipid metabolic changes in an early divergent fungus govern the establishment of a mutualistic symbiosis with endobacteria.</title>
        <authorList>
            <person name="Lastovetsky O.A."/>
            <person name="Gaspar M.L."/>
            <person name="Mondo S.J."/>
            <person name="LaButti K.M."/>
            <person name="Sandor L."/>
            <person name="Grigoriev I.V."/>
            <person name="Henry S.A."/>
            <person name="Pawlowska T.E."/>
        </authorList>
    </citation>
    <scope>NUCLEOTIDE SEQUENCE [LARGE SCALE GENOMIC DNA]</scope>
    <source>
        <strain evidence="1 2">ATCC 52813</strain>
    </source>
</reference>
<evidence type="ECO:0000313" key="2">
    <source>
        <dbReference type="Proteomes" id="UP000242254"/>
    </source>
</evidence>
<keyword evidence="2" id="KW-1185">Reference proteome</keyword>
<dbReference type="AlphaFoldDB" id="A0A2G4T031"/>
<dbReference type="Proteomes" id="UP000242254">
    <property type="component" value="Unassembled WGS sequence"/>
</dbReference>
<proteinExistence type="predicted"/>
<accession>A0A2G4T031</accession>
<dbReference type="EMBL" id="KZ303846">
    <property type="protein sequence ID" value="PHZ14357.1"/>
    <property type="molecule type" value="Genomic_DNA"/>
</dbReference>
<gene>
    <name evidence="1" type="ORF">RHIMIDRAFT_236338</name>
</gene>
<dbReference type="STRING" id="1340429.A0A2G4T031"/>
<dbReference type="GeneID" id="35439520"/>
<name>A0A2G4T031_RHIZD</name>